<dbReference type="OrthoDB" id="786947at2759"/>
<evidence type="ECO:0000313" key="3">
    <source>
        <dbReference type="Proteomes" id="UP000636800"/>
    </source>
</evidence>
<organism evidence="2 3">
    <name type="scientific">Vanilla planifolia</name>
    <name type="common">Vanilla</name>
    <dbReference type="NCBI Taxonomy" id="51239"/>
    <lineage>
        <taxon>Eukaryota</taxon>
        <taxon>Viridiplantae</taxon>
        <taxon>Streptophyta</taxon>
        <taxon>Embryophyta</taxon>
        <taxon>Tracheophyta</taxon>
        <taxon>Spermatophyta</taxon>
        <taxon>Magnoliopsida</taxon>
        <taxon>Liliopsida</taxon>
        <taxon>Asparagales</taxon>
        <taxon>Orchidaceae</taxon>
        <taxon>Vanilloideae</taxon>
        <taxon>Vanilleae</taxon>
        <taxon>Vanilla</taxon>
    </lineage>
</organism>
<evidence type="ECO:0000313" key="2">
    <source>
        <dbReference type="EMBL" id="KAG0496046.1"/>
    </source>
</evidence>
<dbReference type="EMBL" id="JADCNL010000001">
    <property type="protein sequence ID" value="KAG0496046.1"/>
    <property type="molecule type" value="Genomic_DNA"/>
</dbReference>
<proteinExistence type="predicted"/>
<sequence length="159" mass="18093">MKLSGAMTNSSPPLRRLDQEEERMEWSPIGKLGFLVETTYTTFRCLDLAGACLGLLHPDCRSKNNVRCPKRFLNTFSNITRRQSLFSSSTLDARFKHISTAVSAPDDEDYPIVLEAGDPDGSHLAENLVKEVRLPKLAMWRQQNYLQPKTRTPWTTNVH</sequence>
<comment type="caution">
    <text evidence="2">The sequence shown here is derived from an EMBL/GenBank/DDBJ whole genome shotgun (WGS) entry which is preliminary data.</text>
</comment>
<feature type="region of interest" description="Disordered" evidence="1">
    <location>
        <begin position="1"/>
        <end position="21"/>
    </location>
</feature>
<dbReference type="AlphaFoldDB" id="A0A835VGX1"/>
<accession>A0A835VGX1</accession>
<feature type="compositionally biased region" description="Polar residues" evidence="1">
    <location>
        <begin position="1"/>
        <end position="12"/>
    </location>
</feature>
<reference evidence="2 3" key="1">
    <citation type="journal article" date="2020" name="Nat. Food">
        <title>A phased Vanilla planifolia genome enables genetic improvement of flavour and production.</title>
        <authorList>
            <person name="Hasing T."/>
            <person name="Tang H."/>
            <person name="Brym M."/>
            <person name="Khazi F."/>
            <person name="Huang T."/>
            <person name="Chambers A.H."/>
        </authorList>
    </citation>
    <scope>NUCLEOTIDE SEQUENCE [LARGE SCALE GENOMIC DNA]</scope>
    <source>
        <tissue evidence="2">Leaf</tissue>
    </source>
</reference>
<evidence type="ECO:0000256" key="1">
    <source>
        <dbReference type="SAM" id="MobiDB-lite"/>
    </source>
</evidence>
<keyword evidence="3" id="KW-1185">Reference proteome</keyword>
<gene>
    <name evidence="2" type="ORF">HPP92_000737</name>
</gene>
<name>A0A835VGX1_VANPL</name>
<dbReference type="Proteomes" id="UP000636800">
    <property type="component" value="Chromosome 1"/>
</dbReference>
<protein>
    <submittedName>
        <fullName evidence="2">Uncharacterized protein</fullName>
    </submittedName>
</protein>